<gene>
    <name evidence="2" type="ORF">EWM59_14870</name>
</gene>
<feature type="chain" id="PRO_5020690352" description="Lipocalin-like domain-containing protein" evidence="1">
    <location>
        <begin position="21"/>
        <end position="141"/>
    </location>
</feature>
<dbReference type="AlphaFoldDB" id="A0A4V1ZD36"/>
<dbReference type="EMBL" id="SEWF01000021">
    <property type="protein sequence ID" value="RYU94790.1"/>
    <property type="molecule type" value="Genomic_DNA"/>
</dbReference>
<feature type="signal peptide" evidence="1">
    <location>
        <begin position="1"/>
        <end position="20"/>
    </location>
</feature>
<sequence>MKFYLTSVLCTLLLLNNLCAQTLNGKWECESTTFSITKQNGTTLTALNNLKEKGVSIIWEFMSNSKFIARQDNLIQEGTWELKGSQLILRGNFTKEIAQAMGLKELIYEVEQKGNKVDFSVDATKMGPYKKNILTYTFKKL</sequence>
<keyword evidence="3" id="KW-1185">Reference proteome</keyword>
<dbReference type="RefSeq" id="WP_130021916.1">
    <property type="nucleotide sequence ID" value="NZ_SEWF01000021.1"/>
</dbReference>
<protein>
    <recommendedName>
        <fullName evidence="4">Lipocalin-like domain-containing protein</fullName>
    </recommendedName>
</protein>
<organism evidence="2 3">
    <name type="scientific">Emticicia agri</name>
    <dbReference type="NCBI Taxonomy" id="2492393"/>
    <lineage>
        <taxon>Bacteria</taxon>
        <taxon>Pseudomonadati</taxon>
        <taxon>Bacteroidota</taxon>
        <taxon>Cytophagia</taxon>
        <taxon>Cytophagales</taxon>
        <taxon>Leadbetterellaceae</taxon>
        <taxon>Emticicia</taxon>
    </lineage>
</organism>
<evidence type="ECO:0000313" key="3">
    <source>
        <dbReference type="Proteomes" id="UP000293162"/>
    </source>
</evidence>
<evidence type="ECO:0000256" key="1">
    <source>
        <dbReference type="SAM" id="SignalP"/>
    </source>
</evidence>
<keyword evidence="1" id="KW-0732">Signal</keyword>
<dbReference type="Proteomes" id="UP000293162">
    <property type="component" value="Unassembled WGS sequence"/>
</dbReference>
<evidence type="ECO:0000313" key="2">
    <source>
        <dbReference type="EMBL" id="RYU94790.1"/>
    </source>
</evidence>
<accession>A0A4V1ZD36</accession>
<reference evidence="2 3" key="1">
    <citation type="submission" date="2019-02" db="EMBL/GenBank/DDBJ databases">
        <title>Bacterial novel species Emticicia sp. 17J42-9 isolated from soil.</title>
        <authorList>
            <person name="Jung H.-Y."/>
        </authorList>
    </citation>
    <scope>NUCLEOTIDE SEQUENCE [LARGE SCALE GENOMIC DNA]</scope>
    <source>
        <strain evidence="2 3">17J42-9</strain>
    </source>
</reference>
<proteinExistence type="predicted"/>
<dbReference type="OrthoDB" id="952712at2"/>
<evidence type="ECO:0008006" key="4">
    <source>
        <dbReference type="Google" id="ProtNLM"/>
    </source>
</evidence>
<comment type="caution">
    <text evidence="2">The sequence shown here is derived from an EMBL/GenBank/DDBJ whole genome shotgun (WGS) entry which is preliminary data.</text>
</comment>
<name>A0A4V1ZD36_9BACT</name>